<reference evidence="3 4" key="1">
    <citation type="journal article" date="2007" name="Nat. Biotechnol.">
        <title>Complete genome sequence of the myxobacterium Sorangium cellulosum.</title>
        <authorList>
            <person name="Schneiker S."/>
            <person name="Perlova O."/>
            <person name="Kaiser O."/>
            <person name="Gerth K."/>
            <person name="Alici A."/>
            <person name="Altmeyer M.O."/>
            <person name="Bartels D."/>
            <person name="Bekel T."/>
            <person name="Beyer S."/>
            <person name="Bode E."/>
            <person name="Bode H.B."/>
            <person name="Bolten C.J."/>
            <person name="Choudhuri J.V."/>
            <person name="Doss S."/>
            <person name="Elnakady Y.A."/>
            <person name="Frank B."/>
            <person name="Gaigalat L."/>
            <person name="Goesmann A."/>
            <person name="Groeger C."/>
            <person name="Gross F."/>
            <person name="Jelsbak L."/>
            <person name="Jelsbak L."/>
            <person name="Kalinowski J."/>
            <person name="Kegler C."/>
            <person name="Knauber T."/>
            <person name="Konietzny S."/>
            <person name="Kopp M."/>
            <person name="Krause L."/>
            <person name="Krug D."/>
            <person name="Linke B."/>
            <person name="Mahmud T."/>
            <person name="Martinez-Arias R."/>
            <person name="McHardy A.C."/>
            <person name="Merai M."/>
            <person name="Meyer F."/>
            <person name="Mormann S."/>
            <person name="Munoz-Dorado J."/>
            <person name="Perez J."/>
            <person name="Pradella S."/>
            <person name="Rachid S."/>
            <person name="Raddatz G."/>
            <person name="Rosenau F."/>
            <person name="Rueckert C."/>
            <person name="Sasse F."/>
            <person name="Scharfe M."/>
            <person name="Schuster S.C."/>
            <person name="Suen G."/>
            <person name="Treuner-Lange A."/>
            <person name="Velicer G.J."/>
            <person name="Vorholter F.-J."/>
            <person name="Weissman K.J."/>
            <person name="Welch R.D."/>
            <person name="Wenzel S.C."/>
            <person name="Whitworth D.E."/>
            <person name="Wilhelm S."/>
            <person name="Wittmann C."/>
            <person name="Bloecker H."/>
            <person name="Puehler A."/>
            <person name="Mueller R."/>
        </authorList>
    </citation>
    <scope>NUCLEOTIDE SEQUENCE [LARGE SCALE GENOMIC DNA]</scope>
    <source>
        <strain evidence="4">So ce56</strain>
    </source>
</reference>
<evidence type="ECO:0000256" key="1">
    <source>
        <dbReference type="ARBA" id="ARBA00022441"/>
    </source>
</evidence>
<dbReference type="AlphaFoldDB" id="A9GCM1"/>
<proteinExistence type="predicted"/>
<gene>
    <name evidence="3" type="ordered locus">sce6044</name>
</gene>
<dbReference type="Pfam" id="PF01344">
    <property type="entry name" value="Kelch_1"/>
    <property type="match status" value="1"/>
</dbReference>
<name>A9GCM1_SORC5</name>
<dbReference type="SUPFAM" id="SSF50965">
    <property type="entry name" value="Galactose oxidase, central domain"/>
    <property type="match status" value="1"/>
</dbReference>
<dbReference type="PANTHER" id="PTHR45632">
    <property type="entry name" value="LD33804P"/>
    <property type="match status" value="1"/>
</dbReference>
<evidence type="ECO:0000256" key="2">
    <source>
        <dbReference type="ARBA" id="ARBA00022737"/>
    </source>
</evidence>
<sequence>MREPGLSGSPVVHGQAVAYARPGGTAFWTASTTGYEEWLLLDGESARRDGPVATWEIEGATLRARDGVVDCLDGGGAIALTVSAGEAYQEDGAPIEARLEARGQSIELWLGASSGAVLVDPAWIPTGNLVTARAAHTATLLRNGHVLLTGGTGSSGALNSAELYDSDTNTFVPAASMGPARAWHTATLLTTGEVLVVAGGGNVNSLLGSSALYDPMANLWSTGPSLSQPRRFHTATLLPDGGVLVTGGVNSMTTPLWSTERYTPGGGWSSAGDMVYARDYHAATLLQSGAVLVVGSVGPNADLYYPGSGGWVATPPMLSEHTGPTLTRLLNGKVLVVGAGKVVDLYNPDTNSWEEVPPMSVSRKGHTATLLASGEVLVAGGTTARVELYHPSTNSWTEQPPLSVARQDHTATLLPNGLVLIAGGAASGGELASAEIYGIGAGLGAPCTGAAACVSGHCIDAVCCDTECAGGCGACTVARGAVADGTCTPLSGTPCDDGDACTAGDTCDSGMCAPGEPVTCKPPGPCQEPATCEKSKGCVYPELPDETPCDDLDACTRVDRCQGGMCVGADPVPCESDGCRLEAKCVQGVCTFTAALDGTSCDDGNACTRMDVCRAMMCEGTDVRCPVGGPCVSESTCEPATGKCSELEWLPNGRSCPGGECVAGQCLPPFESSAESTGTGAGLVDDPPDRGCGCRLGQNQGPHGVVAALGMLLISARRRSNRRERRRSMR</sequence>
<keyword evidence="4" id="KW-1185">Reference proteome</keyword>
<dbReference type="Gene3D" id="2.130.10.80">
    <property type="entry name" value="Galactose oxidase/kelch, beta-propeller"/>
    <property type="match status" value="4"/>
</dbReference>
<keyword evidence="2" id="KW-0677">Repeat</keyword>
<dbReference type="InterPro" id="IPR011043">
    <property type="entry name" value="Gal_Oxase/kelch_b-propeller"/>
</dbReference>
<organism evidence="3 4">
    <name type="scientific">Sorangium cellulosum (strain So ce56)</name>
    <name type="common">Polyangium cellulosum (strain So ce56)</name>
    <dbReference type="NCBI Taxonomy" id="448385"/>
    <lineage>
        <taxon>Bacteria</taxon>
        <taxon>Pseudomonadati</taxon>
        <taxon>Myxococcota</taxon>
        <taxon>Polyangia</taxon>
        <taxon>Polyangiales</taxon>
        <taxon>Polyangiaceae</taxon>
        <taxon>Sorangium</taxon>
    </lineage>
</organism>
<protein>
    <submittedName>
        <fullName evidence="3">Transposase</fullName>
    </submittedName>
</protein>
<dbReference type="KEGG" id="scl:sce6044"/>
<dbReference type="OrthoDB" id="5508163at2"/>
<evidence type="ECO:0000313" key="3">
    <source>
        <dbReference type="EMBL" id="CAN96208.1"/>
    </source>
</evidence>
<dbReference type="eggNOG" id="COG3055">
    <property type="taxonomic scope" value="Bacteria"/>
</dbReference>
<dbReference type="InterPro" id="IPR037293">
    <property type="entry name" value="Gal_Oxidase_central_sf"/>
</dbReference>
<dbReference type="HOGENOM" id="CLU_379425_0_0_7"/>
<keyword evidence="1" id="KW-0880">Kelch repeat</keyword>
<dbReference type="InterPro" id="IPR006652">
    <property type="entry name" value="Kelch_1"/>
</dbReference>
<accession>A9GCM1</accession>
<dbReference type="PANTHER" id="PTHR45632:SF3">
    <property type="entry name" value="KELCH-LIKE PROTEIN 32"/>
    <property type="match status" value="1"/>
</dbReference>
<evidence type="ECO:0000313" key="4">
    <source>
        <dbReference type="Proteomes" id="UP000002139"/>
    </source>
</evidence>
<dbReference type="Proteomes" id="UP000002139">
    <property type="component" value="Chromosome"/>
</dbReference>
<dbReference type="RefSeq" id="WP_012238673.1">
    <property type="nucleotide sequence ID" value="NC_010162.1"/>
</dbReference>
<dbReference type="STRING" id="448385.sce6044"/>
<dbReference type="EMBL" id="AM746676">
    <property type="protein sequence ID" value="CAN96208.1"/>
    <property type="molecule type" value="Genomic_DNA"/>
</dbReference>
<dbReference type="SMART" id="SM00612">
    <property type="entry name" value="Kelch"/>
    <property type="match status" value="5"/>
</dbReference>